<dbReference type="GO" id="GO:2001237">
    <property type="term" value="P:negative regulation of extrinsic apoptotic signaling pathway"/>
    <property type="evidence" value="ECO:0007669"/>
    <property type="project" value="Ensembl"/>
</dbReference>
<accession>A0A3B3C990</accession>
<comment type="similarity">
    <text evidence="1">Belongs to the sorting nexin family.</text>
</comment>
<dbReference type="Pfam" id="PF02194">
    <property type="entry name" value="PXA"/>
    <property type="match status" value="1"/>
</dbReference>
<proteinExistence type="inferred from homology"/>
<dbReference type="Pfam" id="PF00787">
    <property type="entry name" value="PX"/>
    <property type="match status" value="1"/>
</dbReference>
<evidence type="ECO:0000256" key="2">
    <source>
        <dbReference type="SAM" id="Phobius"/>
    </source>
</evidence>
<dbReference type="GO" id="GO:0010667">
    <property type="term" value="P:negative regulation of cardiac muscle cell apoptotic process"/>
    <property type="evidence" value="ECO:0007669"/>
    <property type="project" value="Ensembl"/>
</dbReference>
<dbReference type="CDD" id="cd08719">
    <property type="entry name" value="RGS_SNX13"/>
    <property type="match status" value="1"/>
</dbReference>
<keyword evidence="2" id="KW-0472">Membrane</keyword>
<dbReference type="InterPro" id="IPR044926">
    <property type="entry name" value="RGS_subdomain_2"/>
</dbReference>
<dbReference type="GeneTree" id="ENSGT00950000182856"/>
<dbReference type="PROSITE" id="PS51207">
    <property type="entry name" value="PXA"/>
    <property type="match status" value="1"/>
</dbReference>
<protein>
    <submittedName>
        <fullName evidence="6">Sorting nexin 13</fullName>
    </submittedName>
</protein>
<evidence type="ECO:0000313" key="7">
    <source>
        <dbReference type="Proteomes" id="UP000261560"/>
    </source>
</evidence>
<feature type="transmembrane region" description="Helical" evidence="2">
    <location>
        <begin position="30"/>
        <end position="51"/>
    </location>
</feature>
<dbReference type="PaxDb" id="30732-ENSOMEP00000014380"/>
<feature type="transmembrane region" description="Helical" evidence="2">
    <location>
        <begin position="7"/>
        <end position="24"/>
    </location>
</feature>
<reference evidence="6" key="2">
    <citation type="submission" date="2025-09" db="UniProtKB">
        <authorList>
            <consortium name="Ensembl"/>
        </authorList>
    </citation>
    <scope>IDENTIFICATION</scope>
</reference>
<evidence type="ECO:0000259" key="4">
    <source>
        <dbReference type="PROSITE" id="PS50195"/>
    </source>
</evidence>
<evidence type="ECO:0000259" key="5">
    <source>
        <dbReference type="PROSITE" id="PS51207"/>
    </source>
</evidence>
<dbReference type="InterPro" id="IPR036871">
    <property type="entry name" value="PX_dom_sf"/>
</dbReference>
<dbReference type="GO" id="GO:0035091">
    <property type="term" value="F:phosphatidylinositol binding"/>
    <property type="evidence" value="ECO:0007669"/>
    <property type="project" value="InterPro"/>
</dbReference>
<dbReference type="Proteomes" id="UP000261560">
    <property type="component" value="Unplaced"/>
</dbReference>
<evidence type="ECO:0000313" key="6">
    <source>
        <dbReference type="Ensembl" id="ENSOMEP00000014380.1"/>
    </source>
</evidence>
<dbReference type="SUPFAM" id="SSF64268">
    <property type="entry name" value="PX domain"/>
    <property type="match status" value="1"/>
</dbReference>
<dbReference type="SUPFAM" id="SSF48097">
    <property type="entry name" value="Regulator of G-protein signaling, RGS"/>
    <property type="match status" value="1"/>
</dbReference>
<dbReference type="Pfam" id="PF00615">
    <property type="entry name" value="RGS"/>
    <property type="match status" value="1"/>
</dbReference>
<dbReference type="PANTHER" id="PTHR22775:SF3">
    <property type="entry name" value="SORTING NEXIN-13"/>
    <property type="match status" value="1"/>
</dbReference>
<dbReference type="Ensembl" id="ENSOMET00000022261.1">
    <property type="protein sequence ID" value="ENSOMEP00000014380.1"/>
    <property type="gene ID" value="ENSOMEG00000000399.1"/>
</dbReference>
<dbReference type="CDD" id="cd06873">
    <property type="entry name" value="PX_SNX13"/>
    <property type="match status" value="1"/>
</dbReference>
<sequence length="954" mass="110668">MLAEASLSIWGWGGLGVVLFFVTFGPFAIFYLAFYIFCFIGGGFAVTLLYGKINSEKHLEKCEHSYLPPTQPGILKTLDEMKLELKPIKIDRRLTGSSFIDEPLQQVIQFALRDYIQYWYYTLSEDESFLLEIRQTLQNALIQFSTRSKEVDWQPYFTTRLVDDFATHLRVFRKAQDRLAEREDKQRDITEELVDSFFEAEVEMERKVCRDMVCTSHKDEEGFLRDLCELLLYLLLPPGDFHNKNMRYFLREVLACGVLLPLINQLSDPDYINQFVIWMIRDSSCNYEAFMNILKLTDKPAELEAVKDKVLEELQYLRSLDTAGDDINVIKNQINSLLFVKKVCETRIQRLQSGKEVDALKLAANFGKLCVIPLDHILVHNIALQFFMDFMQAAGAQAELFFWLTVEGYRVTAQQQLEAMLSWQKDGKKQPSATKGLLKAAALGVYEQYLSEKASPRVQVDKALIAKLGEKLQNDDPTPEIFDEIQRKVYDMMLRDERFYPAFKQSPLYVRMLAELDMLKEPSYRGSDDGEGESFNGSPTGSLNLSLDDYSNSCHEDFLQLQAFISDTGVCNDHGKTYALYTITVFRRNSDGNEDCWITYRRYSDFHDFHMRITEQFENLASILKLPGKKTFNNMDRDFLEKRKKDLNAYLQLLLNPEMVKACPTLIPYVYDFLENKAYSKGKGEFARKIDTFVNPLRSSIKNVSTAVKSLPDSLAEGMTKVSDNMGRMSERIGQDFKQSVLKVPPLVPKSDIDPEHCRVSAQLDDNVDDNIPLRVMLLLMDEVFDLKEKNQWLRRNIKNLLQQLIRATYGDTINRKIVDHVDYLTSPEQVAEYVKKFRDSYWPNGILAESPPRRDKSIRMRTRVAAKTSLLGIMPDELKHIIGAETTRKGILRVFDMFQYQPMNRRLVYVFLEGFLETMFPQYKFPELFVKLHSRSPRIHRYNQKLKCPSSKR</sequence>
<dbReference type="InterPro" id="IPR036305">
    <property type="entry name" value="RGS_sf"/>
</dbReference>
<dbReference type="PANTHER" id="PTHR22775">
    <property type="entry name" value="SORTING NEXIN"/>
    <property type="match status" value="1"/>
</dbReference>
<evidence type="ECO:0000259" key="3">
    <source>
        <dbReference type="PROSITE" id="PS50132"/>
    </source>
</evidence>
<dbReference type="Gene3D" id="3.30.1520.10">
    <property type="entry name" value="Phox-like domain"/>
    <property type="match status" value="1"/>
</dbReference>
<dbReference type="OMA" id="CETINNT"/>
<dbReference type="SMART" id="SM00315">
    <property type="entry name" value="RGS"/>
    <property type="match status" value="1"/>
</dbReference>
<dbReference type="SMART" id="SM00312">
    <property type="entry name" value="PX"/>
    <property type="match status" value="1"/>
</dbReference>
<dbReference type="Gene3D" id="1.10.167.10">
    <property type="entry name" value="Regulator of G-protein Signalling 4, domain 2"/>
    <property type="match status" value="1"/>
</dbReference>
<dbReference type="AlphaFoldDB" id="A0A3B3C990"/>
<dbReference type="SMART" id="SM00313">
    <property type="entry name" value="PXA"/>
    <property type="match status" value="1"/>
</dbReference>
<feature type="domain" description="PX" evidence="4">
    <location>
        <begin position="559"/>
        <end position="681"/>
    </location>
</feature>
<dbReference type="InterPro" id="IPR037437">
    <property type="entry name" value="SNX13_PX"/>
</dbReference>
<keyword evidence="7" id="KW-1185">Reference proteome</keyword>
<dbReference type="STRING" id="30732.ENSOMEP00000014380"/>
<keyword evidence="2" id="KW-1133">Transmembrane helix</keyword>
<feature type="domain" description="RGS" evidence="3">
    <location>
        <begin position="373"/>
        <end position="513"/>
    </location>
</feature>
<dbReference type="InterPro" id="IPR013937">
    <property type="entry name" value="Sorting_nexin_C"/>
</dbReference>
<reference evidence="6" key="1">
    <citation type="submission" date="2025-08" db="UniProtKB">
        <authorList>
            <consortium name="Ensembl"/>
        </authorList>
    </citation>
    <scope>IDENTIFICATION</scope>
</reference>
<dbReference type="InterPro" id="IPR003114">
    <property type="entry name" value="Phox_assoc"/>
</dbReference>
<dbReference type="GO" id="GO:0005769">
    <property type="term" value="C:early endosome"/>
    <property type="evidence" value="ECO:0007669"/>
    <property type="project" value="TreeGrafter"/>
</dbReference>
<evidence type="ECO:0000256" key="1">
    <source>
        <dbReference type="ARBA" id="ARBA00010883"/>
    </source>
</evidence>
<dbReference type="PROSITE" id="PS50195">
    <property type="entry name" value="PX"/>
    <property type="match status" value="1"/>
</dbReference>
<dbReference type="InterPro" id="IPR037896">
    <property type="entry name" value="SNX13_RGS"/>
</dbReference>
<organism evidence="6 7">
    <name type="scientific">Oryzias melastigma</name>
    <name type="common">Marine medaka</name>
    <dbReference type="NCBI Taxonomy" id="30732"/>
    <lineage>
        <taxon>Eukaryota</taxon>
        <taxon>Metazoa</taxon>
        <taxon>Chordata</taxon>
        <taxon>Craniata</taxon>
        <taxon>Vertebrata</taxon>
        <taxon>Euteleostomi</taxon>
        <taxon>Actinopterygii</taxon>
        <taxon>Neopterygii</taxon>
        <taxon>Teleostei</taxon>
        <taxon>Neoteleostei</taxon>
        <taxon>Acanthomorphata</taxon>
        <taxon>Ovalentaria</taxon>
        <taxon>Atherinomorphae</taxon>
        <taxon>Beloniformes</taxon>
        <taxon>Adrianichthyidae</taxon>
        <taxon>Oryziinae</taxon>
        <taxon>Oryzias</taxon>
    </lineage>
</organism>
<dbReference type="Pfam" id="PF08628">
    <property type="entry name" value="Nexin_C"/>
    <property type="match status" value="1"/>
</dbReference>
<keyword evidence="2" id="KW-0812">Transmembrane</keyword>
<name>A0A3B3C990_ORYME</name>
<dbReference type="InterPro" id="IPR016137">
    <property type="entry name" value="RGS"/>
</dbReference>
<feature type="domain" description="PXA" evidence="5">
    <location>
        <begin position="97"/>
        <end position="284"/>
    </location>
</feature>
<dbReference type="PROSITE" id="PS50132">
    <property type="entry name" value="RGS"/>
    <property type="match status" value="1"/>
</dbReference>
<dbReference type="InterPro" id="IPR001683">
    <property type="entry name" value="PX_dom"/>
</dbReference>